<keyword evidence="3" id="KW-1185">Reference proteome</keyword>
<dbReference type="HOGENOM" id="CLU_2945715_0_0_1"/>
<evidence type="ECO:0000313" key="3">
    <source>
        <dbReference type="Proteomes" id="UP000006591"/>
    </source>
</evidence>
<name>A0A0E0GHN9_ORYNI</name>
<dbReference type="Gramene" id="ONIVA03G05750.1">
    <property type="protein sequence ID" value="ONIVA03G05750.1"/>
    <property type="gene ID" value="ONIVA03G05750"/>
</dbReference>
<evidence type="ECO:0000313" key="2">
    <source>
        <dbReference type="EnsemblPlants" id="ONIVA03G05750.1"/>
    </source>
</evidence>
<dbReference type="Proteomes" id="UP000006591">
    <property type="component" value="Chromosome 3"/>
</dbReference>
<dbReference type="AlphaFoldDB" id="A0A0E0GHN9"/>
<organism evidence="2">
    <name type="scientific">Oryza nivara</name>
    <name type="common">Indian wild rice</name>
    <name type="synonym">Oryza sativa f. spontanea</name>
    <dbReference type="NCBI Taxonomy" id="4536"/>
    <lineage>
        <taxon>Eukaryota</taxon>
        <taxon>Viridiplantae</taxon>
        <taxon>Streptophyta</taxon>
        <taxon>Embryophyta</taxon>
        <taxon>Tracheophyta</taxon>
        <taxon>Spermatophyta</taxon>
        <taxon>Magnoliopsida</taxon>
        <taxon>Liliopsida</taxon>
        <taxon>Poales</taxon>
        <taxon>Poaceae</taxon>
        <taxon>BOP clade</taxon>
        <taxon>Oryzoideae</taxon>
        <taxon>Oryzeae</taxon>
        <taxon>Oryzinae</taxon>
        <taxon>Oryza</taxon>
    </lineage>
</organism>
<accession>A0A0E0GHN9</accession>
<proteinExistence type="predicted"/>
<sequence length="60" mass="6861">MIITPTYTGRHAMEALYKRGAKITQERRGRNCQKKTDSTTAKCQRSPPPPPLHCFPSFKK</sequence>
<dbReference type="EnsemblPlants" id="ONIVA03G05750.1">
    <property type="protein sequence ID" value="ONIVA03G05750.1"/>
    <property type="gene ID" value="ONIVA03G05750"/>
</dbReference>
<reference evidence="2" key="2">
    <citation type="submission" date="2018-04" db="EMBL/GenBank/DDBJ databases">
        <title>OnivRS2 (Oryza nivara Reference Sequence Version 2).</title>
        <authorList>
            <person name="Zhang J."/>
            <person name="Kudrna D."/>
            <person name="Lee S."/>
            <person name="Talag J."/>
            <person name="Rajasekar S."/>
            <person name="Welchert J."/>
            <person name="Hsing Y.-I."/>
            <person name="Wing R.A."/>
        </authorList>
    </citation>
    <scope>NUCLEOTIDE SEQUENCE [LARGE SCALE GENOMIC DNA]</scope>
    <source>
        <strain evidence="2">SL10</strain>
    </source>
</reference>
<protein>
    <submittedName>
        <fullName evidence="2">Uncharacterized protein</fullName>
    </submittedName>
</protein>
<feature type="region of interest" description="Disordered" evidence="1">
    <location>
        <begin position="25"/>
        <end position="60"/>
    </location>
</feature>
<feature type="compositionally biased region" description="Basic and acidic residues" evidence="1">
    <location>
        <begin position="25"/>
        <end position="37"/>
    </location>
</feature>
<reference evidence="2" key="1">
    <citation type="submission" date="2015-04" db="UniProtKB">
        <authorList>
            <consortium name="EnsemblPlants"/>
        </authorList>
    </citation>
    <scope>IDENTIFICATION</scope>
    <source>
        <strain evidence="2">SL10</strain>
    </source>
</reference>
<evidence type="ECO:0000256" key="1">
    <source>
        <dbReference type="SAM" id="MobiDB-lite"/>
    </source>
</evidence>